<sequence>MLSFLIKRLLGTIPVVLMVMIAVFAFVHLLPGDPARLVAGPEATAQDVAAVRTALGLDRPLPQQFLTYVGNTLQGDFGTSLRTRRPVVDEIGMRLMPTVWLTLFAMVWAVALGLLIGVVSAVRRGRWQDYGGMILAVSGISFPPFWLGLLLINLFSVRLGWLPTGGYGTWQHFLMPSFTLGLGVAAVMARFTRSAFIEIAREDYVRTARAKGVPERRVIWRHSLRNALIPIITMVGLQFGFLLGGSIVIEAVFAWPGVGRLLVDSVSYRDYPVIQALVLMFSIQFILINLLKVALVALAFLILLIGAAILAPWIAPYDPAAPDYVNVLQGPSAAHWAGTDTYGRDIFSRIIWGARISLTVGFLSVSLGALGGVGLGIVAGYYGGWTDSAVMRLCDLLLAFPGILLAIAVIAILGPGITNVIYAVAIFSIPVFARLARGTTLQLKRAVYVDAARAVGVGDGTIMLRHILPGTLPNVIVYFSMRIGTSILTAAALSFIGLGAQPPSPEWGAMLADGRTYMGVADHLTLFPGLAIFLTVLGFNLLGDGLRDALDPKLRMN</sequence>
<evidence type="ECO:0000256" key="8">
    <source>
        <dbReference type="ARBA" id="ARBA00037215"/>
    </source>
</evidence>
<dbReference type="InterPro" id="IPR045621">
    <property type="entry name" value="BPD_transp_1_N"/>
</dbReference>
<feature type="transmembrane region" description="Helical" evidence="10">
    <location>
        <begin position="227"/>
        <end position="253"/>
    </location>
</feature>
<gene>
    <name evidence="12" type="primary">PLESTB003869</name>
    <name evidence="12" type="ORF">PLESTB_001932400</name>
</gene>
<keyword evidence="6 10" id="KW-1133">Transmembrane helix</keyword>
<evidence type="ECO:0000256" key="1">
    <source>
        <dbReference type="ARBA" id="ARBA00004651"/>
    </source>
</evidence>
<evidence type="ECO:0000256" key="2">
    <source>
        <dbReference type="ARBA" id="ARBA00009306"/>
    </source>
</evidence>
<evidence type="ECO:0000256" key="6">
    <source>
        <dbReference type="ARBA" id="ARBA00022989"/>
    </source>
</evidence>
<evidence type="ECO:0000256" key="10">
    <source>
        <dbReference type="SAM" id="Phobius"/>
    </source>
</evidence>
<keyword evidence="3" id="KW-0813">Transport</keyword>
<dbReference type="Gene3D" id="1.10.3720.10">
    <property type="entry name" value="MetI-like"/>
    <property type="match status" value="2"/>
</dbReference>
<comment type="subcellular location">
    <subcellularLocation>
        <location evidence="1">Cell membrane</location>
        <topology evidence="1">Multi-pass membrane protein</topology>
    </subcellularLocation>
</comment>
<dbReference type="EMBL" id="BRXU01000069">
    <property type="protein sequence ID" value="GLC62727.1"/>
    <property type="molecule type" value="Genomic_DNA"/>
</dbReference>
<feature type="transmembrane region" description="Helical" evidence="10">
    <location>
        <begin position="273"/>
        <end position="291"/>
    </location>
</feature>
<evidence type="ECO:0000256" key="3">
    <source>
        <dbReference type="ARBA" id="ARBA00022448"/>
    </source>
</evidence>
<proteinExistence type="inferred from homology"/>
<accession>A0A9W6FAS3</accession>
<evidence type="ECO:0000256" key="4">
    <source>
        <dbReference type="ARBA" id="ARBA00022475"/>
    </source>
</evidence>
<feature type="transmembrane region" description="Helical" evidence="10">
    <location>
        <begin position="173"/>
        <end position="191"/>
    </location>
</feature>
<comment type="similarity">
    <text evidence="2">Belongs to the binding-protein-dependent transport system permease family.</text>
</comment>
<protein>
    <recommendedName>
        <fullName evidence="9">Glutathione transport system permease protein GsiC</fullName>
    </recommendedName>
</protein>
<reference evidence="12 13" key="1">
    <citation type="journal article" date="2023" name="Commun. Biol.">
        <title>Reorganization of the ancestral sex-determining regions during the evolution of trioecy in Pleodorina starrii.</title>
        <authorList>
            <person name="Takahashi K."/>
            <person name="Suzuki S."/>
            <person name="Kawai-Toyooka H."/>
            <person name="Yamamoto K."/>
            <person name="Hamaji T."/>
            <person name="Ootsuki R."/>
            <person name="Yamaguchi H."/>
            <person name="Kawachi M."/>
            <person name="Higashiyama T."/>
            <person name="Nozaki H."/>
        </authorList>
    </citation>
    <scope>NUCLEOTIDE SEQUENCE [LARGE SCALE GENOMIC DNA]</scope>
    <source>
        <strain evidence="12 13">NIES-4479</strain>
    </source>
</reference>
<evidence type="ECO:0000256" key="5">
    <source>
        <dbReference type="ARBA" id="ARBA00022692"/>
    </source>
</evidence>
<evidence type="ECO:0000313" key="12">
    <source>
        <dbReference type="EMBL" id="GLC62727.1"/>
    </source>
</evidence>
<feature type="transmembrane region" description="Helical" evidence="10">
    <location>
        <begin position="99"/>
        <end position="122"/>
    </location>
</feature>
<evidence type="ECO:0000313" key="13">
    <source>
        <dbReference type="Proteomes" id="UP001165080"/>
    </source>
</evidence>
<feature type="transmembrane region" description="Helical" evidence="10">
    <location>
        <begin position="134"/>
        <end position="161"/>
    </location>
</feature>
<keyword evidence="5 10" id="KW-0812">Transmembrane</keyword>
<keyword evidence="7 10" id="KW-0472">Membrane</keyword>
<dbReference type="PANTHER" id="PTHR43163">
    <property type="entry name" value="DIPEPTIDE TRANSPORT SYSTEM PERMEASE PROTEIN DPPB-RELATED"/>
    <property type="match status" value="1"/>
</dbReference>
<dbReference type="CDD" id="cd06261">
    <property type="entry name" value="TM_PBP2"/>
    <property type="match status" value="2"/>
</dbReference>
<feature type="transmembrane region" description="Helical" evidence="10">
    <location>
        <begin position="298"/>
        <end position="315"/>
    </location>
</feature>
<organism evidence="12 13">
    <name type="scientific">Pleodorina starrii</name>
    <dbReference type="NCBI Taxonomy" id="330485"/>
    <lineage>
        <taxon>Eukaryota</taxon>
        <taxon>Viridiplantae</taxon>
        <taxon>Chlorophyta</taxon>
        <taxon>core chlorophytes</taxon>
        <taxon>Chlorophyceae</taxon>
        <taxon>CS clade</taxon>
        <taxon>Chlamydomonadales</taxon>
        <taxon>Volvocaceae</taxon>
        <taxon>Pleodorina</taxon>
    </lineage>
</organism>
<feature type="transmembrane region" description="Helical" evidence="10">
    <location>
        <begin position="362"/>
        <end position="384"/>
    </location>
</feature>
<dbReference type="AlphaFoldDB" id="A0A9W6FAS3"/>
<feature type="transmembrane region" description="Helical" evidence="10">
    <location>
        <begin position="420"/>
        <end position="436"/>
    </location>
</feature>
<feature type="transmembrane region" description="Helical" evidence="10">
    <location>
        <begin position="396"/>
        <end position="414"/>
    </location>
</feature>
<evidence type="ECO:0000256" key="7">
    <source>
        <dbReference type="ARBA" id="ARBA00023136"/>
    </source>
</evidence>
<keyword evidence="13" id="KW-1185">Reference proteome</keyword>
<dbReference type="Pfam" id="PF19300">
    <property type="entry name" value="BPD_transp_1_N"/>
    <property type="match status" value="1"/>
</dbReference>
<keyword evidence="4" id="KW-1003">Cell membrane</keyword>
<dbReference type="InterPro" id="IPR035906">
    <property type="entry name" value="MetI-like_sf"/>
</dbReference>
<dbReference type="GO" id="GO:0055085">
    <property type="term" value="P:transmembrane transport"/>
    <property type="evidence" value="ECO:0007669"/>
    <property type="project" value="InterPro"/>
</dbReference>
<feature type="transmembrane region" description="Helical" evidence="10">
    <location>
        <begin position="520"/>
        <end position="543"/>
    </location>
</feature>
<feature type="transmembrane region" description="Helical" evidence="10">
    <location>
        <begin position="9"/>
        <end position="30"/>
    </location>
</feature>
<dbReference type="GO" id="GO:0005886">
    <property type="term" value="C:plasma membrane"/>
    <property type="evidence" value="ECO:0007669"/>
    <property type="project" value="UniProtKB-SubCell"/>
</dbReference>
<feature type="transmembrane region" description="Helical" evidence="10">
    <location>
        <begin position="475"/>
        <end position="500"/>
    </location>
</feature>
<evidence type="ECO:0000259" key="11">
    <source>
        <dbReference type="PROSITE" id="PS50928"/>
    </source>
</evidence>
<dbReference type="SUPFAM" id="SSF161098">
    <property type="entry name" value="MetI-like"/>
    <property type="match status" value="2"/>
</dbReference>
<evidence type="ECO:0000256" key="9">
    <source>
        <dbReference type="ARBA" id="ARBA00041107"/>
    </source>
</evidence>
<dbReference type="InterPro" id="IPR000515">
    <property type="entry name" value="MetI-like"/>
</dbReference>
<comment type="function">
    <text evidence="8">Part of the ABC transporter complex GsiABCD involved in glutathione import. Probably responsible for the translocation of the substrate across the membrane.</text>
</comment>
<dbReference type="Pfam" id="PF00528">
    <property type="entry name" value="BPD_transp_1"/>
    <property type="match status" value="2"/>
</dbReference>
<feature type="domain" description="ABC transmembrane type-1" evidence="11">
    <location>
        <begin position="95"/>
        <end position="292"/>
    </location>
</feature>
<name>A0A9W6FAS3_9CHLO</name>
<dbReference type="PROSITE" id="PS50928">
    <property type="entry name" value="ABC_TM1"/>
    <property type="match status" value="2"/>
</dbReference>
<comment type="caution">
    <text evidence="12">The sequence shown here is derived from an EMBL/GenBank/DDBJ whole genome shotgun (WGS) entry which is preliminary data.</text>
</comment>
<dbReference type="PANTHER" id="PTHR43163:SF5">
    <property type="entry name" value="GLUTATHIONE TRANSPORT SYSTEM PERMEASE PROTEIN GSIC"/>
    <property type="match status" value="1"/>
</dbReference>
<feature type="domain" description="ABC transmembrane type-1" evidence="11">
    <location>
        <begin position="354"/>
        <end position="543"/>
    </location>
</feature>
<dbReference type="Proteomes" id="UP001165080">
    <property type="component" value="Unassembled WGS sequence"/>
</dbReference>